<organism evidence="23 24">
    <name type="scientific">Knipowitschia caucasica</name>
    <name type="common">Caucasian dwarf goby</name>
    <name type="synonym">Pomatoschistus caucasicus</name>
    <dbReference type="NCBI Taxonomy" id="637954"/>
    <lineage>
        <taxon>Eukaryota</taxon>
        <taxon>Metazoa</taxon>
        <taxon>Chordata</taxon>
        <taxon>Craniata</taxon>
        <taxon>Vertebrata</taxon>
        <taxon>Euteleostomi</taxon>
        <taxon>Actinopterygii</taxon>
        <taxon>Neopterygii</taxon>
        <taxon>Teleostei</taxon>
        <taxon>Neoteleostei</taxon>
        <taxon>Acanthomorphata</taxon>
        <taxon>Gobiaria</taxon>
        <taxon>Gobiiformes</taxon>
        <taxon>Gobioidei</taxon>
        <taxon>Gobiidae</taxon>
        <taxon>Gobiinae</taxon>
        <taxon>Knipowitschia</taxon>
    </lineage>
</organism>
<comment type="catalytic activity">
    <reaction evidence="14">
        <text>Couples ATP hydrolysis with the unwinding of duplex DNA by translocating in the 3'-5' direction.</text>
        <dbReference type="EC" id="5.6.2.4"/>
    </reaction>
</comment>
<reference evidence="23 24" key="1">
    <citation type="submission" date="2024-04" db="EMBL/GenBank/DDBJ databases">
        <authorList>
            <person name="Waldvogel A.-M."/>
            <person name="Schoenle A."/>
        </authorList>
    </citation>
    <scope>NUCLEOTIDE SEQUENCE [LARGE SCALE GENOMIC DNA]</scope>
</reference>
<dbReference type="CDD" id="cd18795">
    <property type="entry name" value="SF2_C_Ski2"/>
    <property type="match status" value="1"/>
</dbReference>
<dbReference type="FunFam" id="1.10.3380.20:FF:000002">
    <property type="entry name" value="helicase POLQ-like isoform X1"/>
    <property type="match status" value="1"/>
</dbReference>
<comment type="similarity">
    <text evidence="3">Belongs to the helicase family. SKI2 subfamily.</text>
</comment>
<feature type="domain" description="Helicase C-terminal" evidence="22">
    <location>
        <begin position="454"/>
        <end position="650"/>
    </location>
</feature>
<dbReference type="AlphaFoldDB" id="A0AAV2IVP4"/>
<evidence type="ECO:0000256" key="9">
    <source>
        <dbReference type="ARBA" id="ARBA00022840"/>
    </source>
</evidence>
<evidence type="ECO:0000256" key="6">
    <source>
        <dbReference type="ARBA" id="ARBA00022763"/>
    </source>
</evidence>
<dbReference type="Proteomes" id="UP001497482">
    <property type="component" value="Chromosome 1"/>
</dbReference>
<dbReference type="Pfam" id="PF20470">
    <property type="entry name" value="HTH_61"/>
    <property type="match status" value="1"/>
</dbReference>
<dbReference type="Pfam" id="PF00270">
    <property type="entry name" value="DEAD"/>
    <property type="match status" value="1"/>
</dbReference>
<evidence type="ECO:0000256" key="17">
    <source>
        <dbReference type="ARBA" id="ARBA00053573"/>
    </source>
</evidence>
<dbReference type="GO" id="GO:0016787">
    <property type="term" value="F:hydrolase activity"/>
    <property type="evidence" value="ECO:0007669"/>
    <property type="project" value="UniProtKB-KW"/>
</dbReference>
<gene>
    <name evidence="23" type="ORF">KC01_LOCUS785</name>
</gene>
<dbReference type="SMART" id="SM00487">
    <property type="entry name" value="DEXDc"/>
    <property type="match status" value="1"/>
</dbReference>
<comment type="subcellular location">
    <subcellularLocation>
        <location evidence="2">Chromosome</location>
    </subcellularLocation>
    <subcellularLocation>
        <location evidence="1">Nucleus</location>
    </subcellularLocation>
</comment>
<keyword evidence="9" id="KW-0067">ATP-binding</keyword>
<dbReference type="PANTHER" id="PTHR47961:SF12">
    <property type="entry name" value="HELICASE POLQ-LIKE"/>
    <property type="match status" value="1"/>
</dbReference>
<keyword evidence="6" id="KW-0227">DNA damage</keyword>
<dbReference type="InterPro" id="IPR046931">
    <property type="entry name" value="HTH_61"/>
</dbReference>
<evidence type="ECO:0000256" key="14">
    <source>
        <dbReference type="ARBA" id="ARBA00034617"/>
    </source>
</evidence>
<dbReference type="InterPro" id="IPR036390">
    <property type="entry name" value="WH_DNA-bd_sf"/>
</dbReference>
<dbReference type="PANTHER" id="PTHR47961">
    <property type="entry name" value="DNA POLYMERASE THETA, PUTATIVE (AFU_ORTHOLOGUE AFUA_1G05260)-RELATED"/>
    <property type="match status" value="1"/>
</dbReference>
<dbReference type="PROSITE" id="PS51194">
    <property type="entry name" value="HELICASE_CTER"/>
    <property type="match status" value="1"/>
</dbReference>
<keyword evidence="11" id="KW-0234">DNA repair</keyword>
<keyword evidence="4" id="KW-0158">Chromosome</keyword>
<dbReference type="CDD" id="cd18026">
    <property type="entry name" value="DEXHc_POLQ-like"/>
    <property type="match status" value="1"/>
</dbReference>
<comment type="catalytic activity">
    <reaction evidence="16">
        <text>ATP + H2O = ADP + phosphate + H(+)</text>
        <dbReference type="Rhea" id="RHEA:13065"/>
        <dbReference type="ChEBI" id="CHEBI:15377"/>
        <dbReference type="ChEBI" id="CHEBI:15378"/>
        <dbReference type="ChEBI" id="CHEBI:30616"/>
        <dbReference type="ChEBI" id="CHEBI:43474"/>
        <dbReference type="ChEBI" id="CHEBI:456216"/>
        <dbReference type="EC" id="5.6.2.4"/>
    </reaction>
</comment>
<dbReference type="SUPFAM" id="SSF52540">
    <property type="entry name" value="P-loop containing nucleoside triphosphate hydrolases"/>
    <property type="match status" value="1"/>
</dbReference>
<evidence type="ECO:0000256" key="18">
    <source>
        <dbReference type="ARBA" id="ARBA00069099"/>
    </source>
</evidence>
<protein>
    <recommendedName>
        <fullName evidence="18">Helicase POLQ-like</fullName>
        <ecNumber evidence="15">5.6.2.4</ecNumber>
    </recommendedName>
    <alternativeName>
        <fullName evidence="20">Mus308-like helicase</fullName>
    </alternativeName>
    <alternativeName>
        <fullName evidence="19">POLQ-like helicase</fullName>
    </alternativeName>
</protein>
<evidence type="ECO:0000256" key="19">
    <source>
        <dbReference type="ARBA" id="ARBA00074990"/>
    </source>
</evidence>
<dbReference type="EC" id="5.6.2.4" evidence="15"/>
<dbReference type="InterPro" id="IPR001650">
    <property type="entry name" value="Helicase_C-like"/>
</dbReference>
<keyword evidence="13" id="KW-0539">Nucleus</keyword>
<evidence type="ECO:0000256" key="5">
    <source>
        <dbReference type="ARBA" id="ARBA00022741"/>
    </source>
</evidence>
<evidence type="ECO:0000259" key="22">
    <source>
        <dbReference type="PROSITE" id="PS51194"/>
    </source>
</evidence>
<name>A0AAV2IVP4_KNICA</name>
<dbReference type="InterPro" id="IPR011545">
    <property type="entry name" value="DEAD/DEAH_box_helicase_dom"/>
</dbReference>
<keyword evidence="12" id="KW-0413">Isomerase</keyword>
<dbReference type="Gene3D" id="1.10.3380.20">
    <property type="match status" value="1"/>
</dbReference>
<evidence type="ECO:0000259" key="21">
    <source>
        <dbReference type="PROSITE" id="PS51192"/>
    </source>
</evidence>
<evidence type="ECO:0000256" key="13">
    <source>
        <dbReference type="ARBA" id="ARBA00023242"/>
    </source>
</evidence>
<dbReference type="Gene3D" id="3.40.50.300">
    <property type="entry name" value="P-loop containing nucleotide triphosphate hydrolases"/>
    <property type="match status" value="2"/>
</dbReference>
<dbReference type="GO" id="GO:0005634">
    <property type="term" value="C:nucleus"/>
    <property type="evidence" value="ECO:0007669"/>
    <property type="project" value="UniProtKB-SubCell"/>
</dbReference>
<keyword evidence="7" id="KW-0378">Hydrolase</keyword>
<evidence type="ECO:0000256" key="12">
    <source>
        <dbReference type="ARBA" id="ARBA00023235"/>
    </source>
</evidence>
<evidence type="ECO:0000256" key="4">
    <source>
        <dbReference type="ARBA" id="ARBA00022454"/>
    </source>
</evidence>
<dbReference type="SUPFAM" id="SSF46785">
    <property type="entry name" value="Winged helix' DNA-binding domain"/>
    <property type="match status" value="1"/>
</dbReference>
<accession>A0AAV2IVP4</accession>
<evidence type="ECO:0000256" key="8">
    <source>
        <dbReference type="ARBA" id="ARBA00022806"/>
    </source>
</evidence>
<dbReference type="InterPro" id="IPR014001">
    <property type="entry name" value="Helicase_ATP-bd"/>
</dbReference>
<keyword evidence="10" id="KW-0238">DNA-binding</keyword>
<dbReference type="GO" id="GO:0003677">
    <property type="term" value="F:DNA binding"/>
    <property type="evidence" value="ECO:0007669"/>
    <property type="project" value="UniProtKB-KW"/>
</dbReference>
<evidence type="ECO:0000256" key="20">
    <source>
        <dbReference type="ARBA" id="ARBA00076391"/>
    </source>
</evidence>
<dbReference type="FunFam" id="3.40.50.300:FF:000813">
    <property type="entry name" value="helicase POLQ-like isoform X1"/>
    <property type="match status" value="1"/>
</dbReference>
<dbReference type="FunFam" id="1.10.150.20:FF:000058">
    <property type="entry name" value="Helicase, POLQ like"/>
    <property type="match status" value="1"/>
</dbReference>
<dbReference type="EMBL" id="OZ035823">
    <property type="protein sequence ID" value="CAL1568101.1"/>
    <property type="molecule type" value="Genomic_DNA"/>
</dbReference>
<dbReference type="InterPro" id="IPR027417">
    <property type="entry name" value="P-loop_NTPase"/>
</dbReference>
<evidence type="ECO:0000256" key="11">
    <source>
        <dbReference type="ARBA" id="ARBA00023204"/>
    </source>
</evidence>
<dbReference type="Pfam" id="PF00271">
    <property type="entry name" value="Helicase_C"/>
    <property type="match status" value="1"/>
</dbReference>
<dbReference type="SMART" id="SM00490">
    <property type="entry name" value="HELICc"/>
    <property type="match status" value="1"/>
</dbReference>
<evidence type="ECO:0000256" key="1">
    <source>
        <dbReference type="ARBA" id="ARBA00004123"/>
    </source>
</evidence>
<dbReference type="InterPro" id="IPR048960">
    <property type="entry name" value="POLQ-like_helical"/>
</dbReference>
<evidence type="ECO:0000256" key="10">
    <source>
        <dbReference type="ARBA" id="ARBA00023125"/>
    </source>
</evidence>
<dbReference type="Gene3D" id="1.10.150.20">
    <property type="entry name" value="5' to 3' exonuclease, C-terminal subdomain"/>
    <property type="match status" value="1"/>
</dbReference>
<sequence>MAHVQPTEFCSDNEDLFGGYDSILEDSSILAKLESLERQQDNECSSERKREDCAVFTSLRTTVVNQTDKDFVTDSILNAVEERPFGDLPASQMEFQEILKSTERQFVNPTTDATSTPLKDFSKKTACTITQDEAVHGHNKPANKPNVRNSMSERLKRTMLSNAAAPVSVSRSVGQKEAVVSEEISVALQAMETVSSQTTDLGPFFGLPSKVKDLLNKHKGIKSLYDWQETCLNLDCVQQRRNLIYSLPTSGGKTLVAEILILKELLCRRKDCLFILPYVSLVQEKVRGLASFGLELNFMVEEYAGSKGRFPPVKRRTHQSLFIATIEKAHSLVNSLIETNRLDNLGLVVVDELHMLGDGARGAIIEMTLAKLLFMSKTTHIIGMSATLGNIKDVQTFLNAENYSNDFRPVQLKEYVKLKDTIYEVDPKEEDCFKLSRSLNYKYSSGMQKMDPDHIIALVTEVIPTHSCLVFCPTKKNCENVASMICKYLKENFLRQREAEKATLLRELRDSGSGNMCPVLKRIVPFGIAYHHSGLTTEERKLVEEAYSTGVLCLLTCTSTLAAGVNLPARRVILRSPFVATQFLKRSQYKQMVGRAGRAGIDTAGESILILQEKDKNMAKSLVCAPVENCYSNLMYEEGKGILSLVLSLIGLNITTSLEQLKDFLSGTLLSVQETQLCVKKSLWDSALECVEVLKEKGLITVDGDAQDLALTVTRLGKATYKGSVDVSHSGTLYSDLSKGLEGLLLNSYLHLVYLVTPYELISQCKPEWMVYLRQFTLLSASEQKMSAAVGVPESFVVRKAAGQTVKKNTEMLVVIRMYLAMMLFSLLKETNLWSVAEKFQISRGFIQTLLSSASAFCSCVLHFTEELEEFWPYKALLSELTRRLTYCVRAELIPLMEVAGVMESRAKQLYNAGYKTLNHLANADPKVLSKSIENLYKRQADQMVASAKMLLNEKAAALQEEVDDLLMLPIDLPFQTST</sequence>
<proteinExistence type="inferred from homology"/>
<evidence type="ECO:0000313" key="23">
    <source>
        <dbReference type="EMBL" id="CAL1568101.1"/>
    </source>
</evidence>
<evidence type="ECO:0000256" key="7">
    <source>
        <dbReference type="ARBA" id="ARBA00022801"/>
    </source>
</evidence>
<dbReference type="FunFam" id="3.40.50.300:FF:001293">
    <property type="entry name" value="helicase POLQ-like isoform X5"/>
    <property type="match status" value="1"/>
</dbReference>
<dbReference type="SUPFAM" id="SSF158702">
    <property type="entry name" value="Sec63 N-terminal domain-like"/>
    <property type="match status" value="1"/>
</dbReference>
<evidence type="ECO:0000256" key="3">
    <source>
        <dbReference type="ARBA" id="ARBA00010140"/>
    </source>
</evidence>
<evidence type="ECO:0000256" key="16">
    <source>
        <dbReference type="ARBA" id="ARBA00048988"/>
    </source>
</evidence>
<dbReference type="GO" id="GO:0006281">
    <property type="term" value="P:DNA repair"/>
    <property type="evidence" value="ECO:0007669"/>
    <property type="project" value="UniProtKB-KW"/>
</dbReference>
<keyword evidence="8" id="KW-0347">Helicase</keyword>
<dbReference type="InterPro" id="IPR050474">
    <property type="entry name" value="Hel308_SKI2-like"/>
</dbReference>
<keyword evidence="5" id="KW-0547">Nucleotide-binding</keyword>
<dbReference type="GO" id="GO:0005694">
    <property type="term" value="C:chromosome"/>
    <property type="evidence" value="ECO:0007669"/>
    <property type="project" value="UniProtKB-SubCell"/>
</dbReference>
<comment type="function">
    <text evidence="17">Single-stranded 3'-5' DNA helicase that plays a key role in homology-driven double-strand break (DSB) repair. Involved in different DSB repair mechanisms that are guided by annealing of extensive stretches of complementary bases at break ends, such as microhomology-mediated end-joining (MMEJ), single-strand annealing (SSA) or synthesis-dependent strand annealing (SDSA). Possesses both DNA unwinding and annealing activities. Forms a complex with RAD51, stimulating HELQ DNA helicase activity and ability to unwing DNA. Efficiently unwinds substrates containing 3' overhangs or a D-loop. In contrast, interaction with the replication protein A (RPA/RP-A) complex inhibits DNA unwinding by HELQ but strongly stimulates DNA strand annealing. Triggers displacement of RPA from single-stranded DNA to facilitate annealing of complementary sequences.</text>
</comment>
<keyword evidence="24" id="KW-1185">Reference proteome</keyword>
<dbReference type="PROSITE" id="PS51192">
    <property type="entry name" value="HELICASE_ATP_BIND_1"/>
    <property type="match status" value="1"/>
</dbReference>
<dbReference type="Pfam" id="PF21099">
    <property type="entry name" value="POLQ_helical"/>
    <property type="match status" value="1"/>
</dbReference>
<feature type="domain" description="Helicase ATP-binding" evidence="21">
    <location>
        <begin position="234"/>
        <end position="406"/>
    </location>
</feature>
<evidence type="ECO:0000313" key="24">
    <source>
        <dbReference type="Proteomes" id="UP001497482"/>
    </source>
</evidence>
<evidence type="ECO:0000256" key="15">
    <source>
        <dbReference type="ARBA" id="ARBA00034808"/>
    </source>
</evidence>
<evidence type="ECO:0000256" key="2">
    <source>
        <dbReference type="ARBA" id="ARBA00004286"/>
    </source>
</evidence>
<dbReference type="GO" id="GO:0005524">
    <property type="term" value="F:ATP binding"/>
    <property type="evidence" value="ECO:0007669"/>
    <property type="project" value="UniProtKB-KW"/>
</dbReference>
<dbReference type="GO" id="GO:0043138">
    <property type="term" value="F:3'-5' DNA helicase activity"/>
    <property type="evidence" value="ECO:0007669"/>
    <property type="project" value="UniProtKB-EC"/>
</dbReference>